<evidence type="ECO:0000256" key="3">
    <source>
        <dbReference type="ARBA" id="ARBA00022490"/>
    </source>
</evidence>
<dbReference type="Gene3D" id="1.10.1370.40">
    <property type="match status" value="1"/>
</dbReference>
<dbReference type="EMBL" id="AHIE01000015">
    <property type="protein sequence ID" value="EHU00652.1"/>
    <property type="molecule type" value="Genomic_DNA"/>
</dbReference>
<dbReference type="Gene3D" id="1.10.1370.10">
    <property type="entry name" value="Neurolysin, domain 3"/>
    <property type="match status" value="1"/>
</dbReference>
<comment type="function">
    <text evidence="11">Removes dipeptides from the C-termini of N-blocked tripeptides, tetrapeptides and larger peptides.</text>
</comment>
<reference evidence="18" key="2">
    <citation type="submission" date="2012-01" db="EMBL/GenBank/DDBJ databases">
        <authorList>
            <person name="Biehl B.S."/>
            <person name="Ding Y."/>
            <person name="Dugan-Rocha S.P."/>
            <person name="Gibbs R.A."/>
            <person name="Glasner J.D."/>
            <person name="Kovar C."/>
            <person name="Muzny D.M."/>
            <person name="Neeno-Eckwall E.C."/>
            <person name="Perna N.T."/>
            <person name="Qin X."/>
            <person name="von Bodman S.B."/>
            <person name="Weinstock G.M."/>
        </authorList>
    </citation>
    <scope>NUCLEOTIDE SEQUENCE</scope>
    <source>
        <strain evidence="18">DC283</strain>
    </source>
</reference>
<dbReference type="CDD" id="cd06456">
    <property type="entry name" value="M3A_DCP"/>
    <property type="match status" value="1"/>
</dbReference>
<dbReference type="InterPro" id="IPR024077">
    <property type="entry name" value="Neurolysin/TOP_dom2"/>
</dbReference>
<keyword evidence="5 15" id="KW-0645">Protease</keyword>
<proteinExistence type="inferred from homology"/>
<comment type="subcellular location">
    <subcellularLocation>
        <location evidence="1">Cytoplasm</location>
    </subcellularLocation>
</comment>
<dbReference type="GO" id="GO:0004222">
    <property type="term" value="F:metalloendopeptidase activity"/>
    <property type="evidence" value="ECO:0007669"/>
    <property type="project" value="InterPro"/>
</dbReference>
<protein>
    <recommendedName>
        <fullName evidence="13">Dipeptidyl carboxypeptidase</fullName>
        <ecNumber evidence="12">3.4.15.5</ecNumber>
    </recommendedName>
    <alternativeName>
        <fullName evidence="14">Peptidyl-dipeptidase Dcp</fullName>
    </alternativeName>
</protein>
<dbReference type="OrthoDB" id="9773538at2"/>
<keyword evidence="3" id="KW-0963">Cytoplasm</keyword>
<evidence type="ECO:0000256" key="11">
    <source>
        <dbReference type="ARBA" id="ARBA00054529"/>
    </source>
</evidence>
<feature type="domain" description="Peptidase M3A/M3B catalytic" evidence="16">
    <location>
        <begin position="229"/>
        <end position="677"/>
    </location>
</feature>
<organism evidence="18 19">
    <name type="scientific">Pantoea stewartii subsp. stewartii DC283</name>
    <dbReference type="NCBI Taxonomy" id="660596"/>
    <lineage>
        <taxon>Bacteria</taxon>
        <taxon>Pseudomonadati</taxon>
        <taxon>Pseudomonadota</taxon>
        <taxon>Gammaproteobacteria</taxon>
        <taxon>Enterobacterales</taxon>
        <taxon>Erwiniaceae</taxon>
        <taxon>Pantoea</taxon>
    </lineage>
</organism>
<dbReference type="EMBL" id="CP017581">
    <property type="protein sequence ID" value="ARF50335.1"/>
    <property type="molecule type" value="Genomic_DNA"/>
</dbReference>
<evidence type="ECO:0000313" key="20">
    <source>
        <dbReference type="Proteomes" id="UP000192380"/>
    </source>
</evidence>
<evidence type="ECO:0000256" key="5">
    <source>
        <dbReference type="ARBA" id="ARBA00022670"/>
    </source>
</evidence>
<dbReference type="GO" id="GO:0006508">
    <property type="term" value="P:proteolysis"/>
    <property type="evidence" value="ECO:0007669"/>
    <property type="project" value="UniProtKB-KW"/>
</dbReference>
<dbReference type="FunFam" id="1.10.1370.40:FF:000001">
    <property type="entry name" value="Dipeptidyl carboxypeptidase II"/>
    <property type="match status" value="1"/>
</dbReference>
<dbReference type="Proteomes" id="UP000192380">
    <property type="component" value="Chromosome"/>
</dbReference>
<reference evidence="18 19" key="1">
    <citation type="journal article" date="2012" name="Mol. Microbiol.">
        <title>The genetic and structural basis of two distinct terminal side branch residues in stewartan and amylovoran exopolysaccharides and their potential role in host adaptation.</title>
        <authorList>
            <person name="Wang X."/>
            <person name="Yang F."/>
            <person name="von Bodman S.B."/>
        </authorList>
    </citation>
    <scope>NUCLEOTIDE SEQUENCE [LARGE SCALE GENOMIC DNA]</scope>
    <source>
        <strain evidence="18 19">DC283</strain>
    </source>
</reference>
<keyword evidence="6 15" id="KW-0479">Metal-binding</keyword>
<dbReference type="GO" id="GO:0004180">
    <property type="term" value="F:carboxypeptidase activity"/>
    <property type="evidence" value="ECO:0007669"/>
    <property type="project" value="UniProtKB-KW"/>
</dbReference>
<dbReference type="KEGG" id="pstw:DSJ_14015"/>
<accession>H3RCX6</accession>
<dbReference type="EC" id="3.4.15.5" evidence="12"/>
<evidence type="ECO:0000313" key="19">
    <source>
        <dbReference type="Proteomes" id="UP000005050"/>
    </source>
</evidence>
<comment type="similarity">
    <text evidence="2 15">Belongs to the peptidase M3 family.</text>
</comment>
<evidence type="ECO:0000256" key="12">
    <source>
        <dbReference type="ARBA" id="ARBA00066668"/>
    </source>
</evidence>
<dbReference type="InterPro" id="IPR045090">
    <property type="entry name" value="Pept_M3A_M3B"/>
</dbReference>
<evidence type="ECO:0000313" key="18">
    <source>
        <dbReference type="EMBL" id="EHU00652.1"/>
    </source>
</evidence>
<keyword evidence="9 15" id="KW-0482">Metalloprotease</keyword>
<dbReference type="eggNOG" id="COG0339">
    <property type="taxonomic scope" value="Bacteria"/>
</dbReference>
<evidence type="ECO:0000256" key="6">
    <source>
        <dbReference type="ARBA" id="ARBA00022723"/>
    </source>
</evidence>
<reference evidence="17 20" key="3">
    <citation type="submission" date="2016-10" db="EMBL/GenBank/DDBJ databases">
        <title>Complete Genome Assembly of Pantoea stewartii subsp. stewartii DC283, a Corn Pathogen.</title>
        <authorList>
            <person name="Duong D.A."/>
            <person name="Stevens A.M."/>
            <person name="Jensen R.V."/>
        </authorList>
    </citation>
    <scope>NUCLEOTIDE SEQUENCE [LARGE SCALE GENOMIC DNA]</scope>
    <source>
        <strain evidence="17 20">DC283</strain>
    </source>
</reference>
<dbReference type="GO" id="GO:0008241">
    <property type="term" value="F:peptidyl-dipeptidase activity"/>
    <property type="evidence" value="ECO:0007669"/>
    <property type="project" value="UniProtKB-EC"/>
</dbReference>
<comment type="catalytic activity">
    <reaction evidence="10">
        <text>Hydrolysis of unblocked, C-terminal dipeptides from oligopeptides, with broad specificity. Does not hydrolyze bonds in which P1' is Pro, or both P1 and P1' are Gly.</text>
        <dbReference type="EC" id="3.4.15.5"/>
    </reaction>
</comment>
<evidence type="ECO:0000256" key="4">
    <source>
        <dbReference type="ARBA" id="ARBA00022645"/>
    </source>
</evidence>
<dbReference type="NCBIfam" id="NF007624">
    <property type="entry name" value="PRK10280.1"/>
    <property type="match status" value="1"/>
</dbReference>
<dbReference type="STRING" id="660596.DSJ_14015"/>
<evidence type="ECO:0000256" key="2">
    <source>
        <dbReference type="ARBA" id="ARBA00006040"/>
    </source>
</evidence>
<gene>
    <name evidence="18" type="primary">dcp</name>
    <name evidence="18" type="ORF">CKS_2898</name>
    <name evidence="17" type="ORF">DSJ_14015</name>
</gene>
<evidence type="ECO:0000259" key="16">
    <source>
        <dbReference type="Pfam" id="PF01432"/>
    </source>
</evidence>
<dbReference type="PANTHER" id="PTHR43660">
    <property type="entry name" value="DIPEPTIDYL CARBOXYPEPTIDASE"/>
    <property type="match status" value="1"/>
</dbReference>
<dbReference type="InterPro" id="IPR034005">
    <property type="entry name" value="M3A_DCP"/>
</dbReference>
<keyword evidence="20" id="KW-1185">Reference proteome</keyword>
<evidence type="ECO:0000313" key="17">
    <source>
        <dbReference type="EMBL" id="ARF50335.1"/>
    </source>
</evidence>
<evidence type="ECO:0000256" key="15">
    <source>
        <dbReference type="RuleBase" id="RU003435"/>
    </source>
</evidence>
<dbReference type="GO" id="GO:0005829">
    <property type="term" value="C:cytosol"/>
    <property type="evidence" value="ECO:0007669"/>
    <property type="project" value="TreeGrafter"/>
</dbReference>
<name>H3RCX6_PANSE</name>
<comment type="cofactor">
    <cofactor evidence="15">
        <name>Zn(2+)</name>
        <dbReference type="ChEBI" id="CHEBI:29105"/>
    </cofactor>
    <text evidence="15">Binds 1 zinc ion.</text>
</comment>
<dbReference type="Pfam" id="PF01432">
    <property type="entry name" value="Peptidase_M3"/>
    <property type="match status" value="1"/>
</dbReference>
<evidence type="ECO:0000256" key="7">
    <source>
        <dbReference type="ARBA" id="ARBA00022801"/>
    </source>
</evidence>
<keyword evidence="8 15" id="KW-0862">Zinc</keyword>
<dbReference type="PATRIC" id="fig|660596.6.peg.1907"/>
<dbReference type="InterPro" id="IPR001567">
    <property type="entry name" value="Pept_M3A_M3B_dom"/>
</dbReference>
<dbReference type="GO" id="GO:0046872">
    <property type="term" value="F:metal ion binding"/>
    <property type="evidence" value="ECO:0007669"/>
    <property type="project" value="UniProtKB-UniRule"/>
</dbReference>
<dbReference type="RefSeq" id="WP_006119211.1">
    <property type="nucleotide sequence ID" value="NZ_AHIE01000015.1"/>
</dbReference>
<dbReference type="AlphaFoldDB" id="H3RCX6"/>
<dbReference type="SUPFAM" id="SSF55486">
    <property type="entry name" value="Metalloproteases ('zincins'), catalytic domain"/>
    <property type="match status" value="1"/>
</dbReference>
<dbReference type="InterPro" id="IPR024079">
    <property type="entry name" value="MetalloPept_cat_dom_sf"/>
</dbReference>
<evidence type="ECO:0000256" key="8">
    <source>
        <dbReference type="ARBA" id="ARBA00022833"/>
    </source>
</evidence>
<evidence type="ECO:0000256" key="14">
    <source>
        <dbReference type="ARBA" id="ARBA00075608"/>
    </source>
</evidence>
<dbReference type="Proteomes" id="UP000005050">
    <property type="component" value="Unassembled WGS sequence"/>
</dbReference>
<dbReference type="FunFam" id="3.40.390.10:FF:000009">
    <property type="entry name" value="Oligopeptidase A"/>
    <property type="match status" value="1"/>
</dbReference>
<sequence length="680" mass="76886">MNARQNPFFSVSSLPYHTPPFDQIQETDFLPALQAGLEEKRQEVLAIATSADAPTFQNTCEALEKSGQLLTRVSLVFNAMTSANTSPYLQQIDEEITPQLTALNDEIMLNRPLFSRIDQVYVQRNQLDAESRRLVEILWQRFQLAGANLPEAQKQQLKTLNQEAARLSTQFTNKLLAATKAGGLVVEDVQQLAGLSASDLAVARAAAKARGLENAWLLVLQNTTQQPALQSLTVRATRQALFHAALTRSEKNDDNDTRQLVLRLSQVRAEQARLLGFASFATWQLQDQMAKTPEAALAFMRNIVPAARARAEREAAAIQQTIDKQQGDFILSAWDWNFYAEQVRRAQYDLDENQIKPYFELNTVLEQGFFWAATQLYGITFAQRHDLPVYHPDVQVYEIFDADGSGLALFYTDFFKRDSKGGGAWMSNFVNQSTLLDSKPVIYNVCNYTQPAEREPALLSWDEVITLFHEFGHTLHGLFASQRYPSLSGTATPRDFVEFPSQINEHWASEPQVFRHYARHYQTGEPMPAELHEKIIRAGKFNKGYEMSELLAAALLDLHWHSLDGGQPVQSVDGFEQQALRSDDLDMAAVPPRYRSSYFQHIWGGGYAAGYYAYIWTQMLADDGYQWFVENGGLTRKNGDIFRQKILSRGNSSDLKALYEAWRGGEPKLEPMLKNRGLAD</sequence>
<dbReference type="Gene3D" id="3.40.390.10">
    <property type="entry name" value="Collagenase (Catalytic Domain)"/>
    <property type="match status" value="1"/>
</dbReference>
<keyword evidence="4 18" id="KW-0121">Carboxypeptidase</keyword>
<dbReference type="PANTHER" id="PTHR43660:SF1">
    <property type="entry name" value="DIPEPTIDYL CARBOXYPEPTIDASE"/>
    <property type="match status" value="1"/>
</dbReference>
<keyword evidence="7 15" id="KW-0378">Hydrolase</keyword>
<evidence type="ECO:0000256" key="9">
    <source>
        <dbReference type="ARBA" id="ARBA00023049"/>
    </source>
</evidence>
<evidence type="ECO:0000256" key="1">
    <source>
        <dbReference type="ARBA" id="ARBA00004496"/>
    </source>
</evidence>
<evidence type="ECO:0000256" key="13">
    <source>
        <dbReference type="ARBA" id="ARBA00070755"/>
    </source>
</evidence>
<evidence type="ECO:0000256" key="10">
    <source>
        <dbReference type="ARBA" id="ARBA00052506"/>
    </source>
</evidence>